<sequence>MNQNQQPQMKKFAIRKTETIKTTAAAYGGTCGPIPPLPPIWF</sequence>
<name>A0A917UUJ5_9DEIO</name>
<dbReference type="RefSeq" id="WP_268238849.1">
    <property type="nucleotide sequence ID" value="NZ_BMOE01000017.1"/>
</dbReference>
<dbReference type="EMBL" id="BMOE01000017">
    <property type="protein sequence ID" value="GGJ87067.1"/>
    <property type="molecule type" value="Genomic_DNA"/>
</dbReference>
<keyword evidence="2" id="KW-1185">Reference proteome</keyword>
<organism evidence="1 2">
    <name type="scientific">Deinococcus aquiradiocola</name>
    <dbReference type="NCBI Taxonomy" id="393059"/>
    <lineage>
        <taxon>Bacteria</taxon>
        <taxon>Thermotogati</taxon>
        <taxon>Deinococcota</taxon>
        <taxon>Deinococci</taxon>
        <taxon>Deinococcales</taxon>
        <taxon>Deinococcaceae</taxon>
        <taxon>Deinococcus</taxon>
    </lineage>
</organism>
<reference evidence="1" key="1">
    <citation type="journal article" date="2014" name="Int. J. Syst. Evol. Microbiol.">
        <title>Complete genome sequence of Corynebacterium casei LMG S-19264T (=DSM 44701T), isolated from a smear-ripened cheese.</title>
        <authorList>
            <consortium name="US DOE Joint Genome Institute (JGI-PGF)"/>
            <person name="Walter F."/>
            <person name="Albersmeier A."/>
            <person name="Kalinowski J."/>
            <person name="Ruckert C."/>
        </authorList>
    </citation>
    <scope>NUCLEOTIDE SEQUENCE</scope>
    <source>
        <strain evidence="1">JCM 14371</strain>
    </source>
</reference>
<evidence type="ECO:0000313" key="1">
    <source>
        <dbReference type="EMBL" id="GGJ87067.1"/>
    </source>
</evidence>
<protein>
    <submittedName>
        <fullName evidence="1">Uncharacterized protein</fullName>
    </submittedName>
</protein>
<gene>
    <name evidence="1" type="ORF">GCM10008939_33880</name>
</gene>
<dbReference type="AlphaFoldDB" id="A0A917UUJ5"/>
<accession>A0A917UUJ5</accession>
<evidence type="ECO:0000313" key="2">
    <source>
        <dbReference type="Proteomes" id="UP000635726"/>
    </source>
</evidence>
<reference evidence="1" key="2">
    <citation type="submission" date="2020-09" db="EMBL/GenBank/DDBJ databases">
        <authorList>
            <person name="Sun Q."/>
            <person name="Ohkuma M."/>
        </authorList>
    </citation>
    <scope>NUCLEOTIDE SEQUENCE</scope>
    <source>
        <strain evidence="1">JCM 14371</strain>
    </source>
</reference>
<comment type="caution">
    <text evidence="1">The sequence shown here is derived from an EMBL/GenBank/DDBJ whole genome shotgun (WGS) entry which is preliminary data.</text>
</comment>
<proteinExistence type="predicted"/>
<dbReference type="Proteomes" id="UP000635726">
    <property type="component" value="Unassembled WGS sequence"/>
</dbReference>